<proteinExistence type="predicted"/>
<evidence type="ECO:0000256" key="1">
    <source>
        <dbReference type="SAM" id="MobiDB-lite"/>
    </source>
</evidence>
<feature type="compositionally biased region" description="Polar residues" evidence="1">
    <location>
        <begin position="72"/>
        <end position="93"/>
    </location>
</feature>
<name>A0AAN8JVQ4_PATCE</name>
<gene>
    <name evidence="2" type="ORF">SNE40_010314</name>
</gene>
<protein>
    <submittedName>
        <fullName evidence="2">Uncharacterized protein</fullName>
    </submittedName>
</protein>
<dbReference type="Proteomes" id="UP001347796">
    <property type="component" value="Unassembled WGS sequence"/>
</dbReference>
<dbReference type="AlphaFoldDB" id="A0AAN8JVQ4"/>
<dbReference type="EMBL" id="JAZGQO010000007">
    <property type="protein sequence ID" value="KAK6182690.1"/>
    <property type="molecule type" value="Genomic_DNA"/>
</dbReference>
<comment type="caution">
    <text evidence="2">The sequence shown here is derived from an EMBL/GenBank/DDBJ whole genome shotgun (WGS) entry which is preliminary data.</text>
</comment>
<feature type="region of interest" description="Disordered" evidence="1">
    <location>
        <begin position="49"/>
        <end position="113"/>
    </location>
</feature>
<organism evidence="2 3">
    <name type="scientific">Patella caerulea</name>
    <name type="common">Rayed Mediterranean limpet</name>
    <dbReference type="NCBI Taxonomy" id="87958"/>
    <lineage>
        <taxon>Eukaryota</taxon>
        <taxon>Metazoa</taxon>
        <taxon>Spiralia</taxon>
        <taxon>Lophotrochozoa</taxon>
        <taxon>Mollusca</taxon>
        <taxon>Gastropoda</taxon>
        <taxon>Patellogastropoda</taxon>
        <taxon>Patelloidea</taxon>
        <taxon>Patellidae</taxon>
        <taxon>Patella</taxon>
    </lineage>
</organism>
<reference evidence="2 3" key="1">
    <citation type="submission" date="2024-01" db="EMBL/GenBank/DDBJ databases">
        <title>The genome of the rayed Mediterranean limpet Patella caerulea (Linnaeus, 1758).</title>
        <authorList>
            <person name="Anh-Thu Weber A."/>
            <person name="Halstead-Nussloch G."/>
        </authorList>
    </citation>
    <scope>NUCLEOTIDE SEQUENCE [LARGE SCALE GENOMIC DNA]</scope>
    <source>
        <strain evidence="2">AATW-2023a</strain>
        <tissue evidence="2">Whole specimen</tissue>
    </source>
</reference>
<accession>A0AAN8JVQ4</accession>
<evidence type="ECO:0000313" key="2">
    <source>
        <dbReference type="EMBL" id="KAK6182690.1"/>
    </source>
</evidence>
<keyword evidence="3" id="KW-1185">Reference proteome</keyword>
<sequence length="113" mass="12106">MTHVKRIVGKSGDGSETVEDLSATDKWVWEKVSFVKDHIETVERRNVVSIRGRGRGTPATATAPGPAVAPSTEDTIQSDPGSGSHSTEPSSGRLSMEWWLEAKSDGNNLSTKA</sequence>
<feature type="region of interest" description="Disordered" evidence="1">
    <location>
        <begin position="1"/>
        <end position="21"/>
    </location>
</feature>
<feature type="compositionally biased region" description="Low complexity" evidence="1">
    <location>
        <begin position="56"/>
        <end position="66"/>
    </location>
</feature>
<evidence type="ECO:0000313" key="3">
    <source>
        <dbReference type="Proteomes" id="UP001347796"/>
    </source>
</evidence>